<gene>
    <name evidence="1" type="ORF">LIER_26263</name>
</gene>
<protein>
    <submittedName>
        <fullName evidence="1">Uncharacterized protein</fullName>
    </submittedName>
</protein>
<dbReference type="AlphaFoldDB" id="A0AAV3R7Z5"/>
<evidence type="ECO:0000313" key="1">
    <source>
        <dbReference type="EMBL" id="GAA0172435.1"/>
    </source>
</evidence>
<dbReference type="Proteomes" id="UP001454036">
    <property type="component" value="Unassembled WGS sequence"/>
</dbReference>
<evidence type="ECO:0000313" key="2">
    <source>
        <dbReference type="Proteomes" id="UP001454036"/>
    </source>
</evidence>
<keyword evidence="2" id="KW-1185">Reference proteome</keyword>
<sequence>MGQSKKTTPKVVKKAAAESVVVPNSCNCCHQEEGSKCFCHLSNHDVFRCADVVKDVVLDATNSAAEPWSNMLKKLSDLDVDMPKRICQHGRSNSKEKAIETTSTYVIDTIDIAKIDFAIGKNCVVAGKEVDATMMKALKRKEKNNLLLLRGLQRPFESISHNERKEKINLLLLRGLQRPFEKCHKG</sequence>
<proteinExistence type="predicted"/>
<accession>A0AAV3R7Z5</accession>
<organism evidence="1 2">
    <name type="scientific">Lithospermum erythrorhizon</name>
    <name type="common">Purple gromwell</name>
    <name type="synonym">Lithospermum officinale var. erythrorhizon</name>
    <dbReference type="NCBI Taxonomy" id="34254"/>
    <lineage>
        <taxon>Eukaryota</taxon>
        <taxon>Viridiplantae</taxon>
        <taxon>Streptophyta</taxon>
        <taxon>Embryophyta</taxon>
        <taxon>Tracheophyta</taxon>
        <taxon>Spermatophyta</taxon>
        <taxon>Magnoliopsida</taxon>
        <taxon>eudicotyledons</taxon>
        <taxon>Gunneridae</taxon>
        <taxon>Pentapetalae</taxon>
        <taxon>asterids</taxon>
        <taxon>lamiids</taxon>
        <taxon>Boraginales</taxon>
        <taxon>Boraginaceae</taxon>
        <taxon>Boraginoideae</taxon>
        <taxon>Lithospermeae</taxon>
        <taxon>Lithospermum</taxon>
    </lineage>
</organism>
<name>A0AAV3R7Z5_LITER</name>
<dbReference type="EMBL" id="BAABME010008123">
    <property type="protein sequence ID" value="GAA0172435.1"/>
    <property type="molecule type" value="Genomic_DNA"/>
</dbReference>
<comment type="caution">
    <text evidence="1">The sequence shown here is derived from an EMBL/GenBank/DDBJ whole genome shotgun (WGS) entry which is preliminary data.</text>
</comment>
<reference evidence="1 2" key="1">
    <citation type="submission" date="2024-01" db="EMBL/GenBank/DDBJ databases">
        <title>The complete chloroplast genome sequence of Lithospermum erythrorhizon: insights into the phylogenetic relationship among Boraginaceae species and the maternal lineages of purple gromwells.</title>
        <authorList>
            <person name="Okada T."/>
            <person name="Watanabe K."/>
        </authorList>
    </citation>
    <scope>NUCLEOTIDE SEQUENCE [LARGE SCALE GENOMIC DNA]</scope>
</reference>